<proteinExistence type="predicted"/>
<accession>A0AAD1Y9X1</accession>
<dbReference type="InterPro" id="IPR016024">
    <property type="entry name" value="ARM-type_fold"/>
</dbReference>
<gene>
    <name evidence="2" type="ORF">ECRASSUSDP1_LOCUS28400</name>
</gene>
<dbReference type="SUPFAM" id="SSF48371">
    <property type="entry name" value="ARM repeat"/>
    <property type="match status" value="1"/>
</dbReference>
<feature type="region of interest" description="Disordered" evidence="1">
    <location>
        <begin position="554"/>
        <end position="590"/>
    </location>
</feature>
<reference evidence="2" key="1">
    <citation type="submission" date="2023-07" db="EMBL/GenBank/DDBJ databases">
        <authorList>
            <consortium name="AG Swart"/>
            <person name="Singh M."/>
            <person name="Singh A."/>
            <person name="Seah K."/>
            <person name="Emmerich C."/>
        </authorList>
    </citation>
    <scope>NUCLEOTIDE SEQUENCE</scope>
    <source>
        <strain evidence="2">DP1</strain>
    </source>
</reference>
<comment type="caution">
    <text evidence="2">The sequence shown here is derived from an EMBL/GenBank/DDBJ whole genome shotgun (WGS) entry which is preliminary data.</text>
</comment>
<evidence type="ECO:0000256" key="1">
    <source>
        <dbReference type="SAM" id="MobiDB-lite"/>
    </source>
</evidence>
<dbReference type="Gene3D" id="1.25.10.10">
    <property type="entry name" value="Leucine-rich Repeat Variant"/>
    <property type="match status" value="1"/>
</dbReference>
<evidence type="ECO:0000313" key="3">
    <source>
        <dbReference type="Proteomes" id="UP001295684"/>
    </source>
</evidence>
<keyword evidence="3" id="KW-1185">Reference proteome</keyword>
<evidence type="ECO:0000313" key="2">
    <source>
        <dbReference type="EMBL" id="CAI2386776.1"/>
    </source>
</evidence>
<feature type="compositionally biased region" description="Polar residues" evidence="1">
    <location>
        <begin position="1"/>
        <end position="20"/>
    </location>
</feature>
<sequence>METTSESQSGTSKEFLSLNSKENKEIDQEMNKLHRTHISKMEEIAKFYEGIEKPKKSHLTKFDIAQYIDLEHPAEIKLVYYIFSQYYIKFARFSLTEEEIKKFIHKLIKNGLYSYTNMRKALFLLKSIYFYTGKKLKSTQDYLVSAVIEEIKPRSCEELRGLLIFITALTLEMNFREHSEHLTQFKEAVKTIKEYPSYIINYYQGQCINSIARAISGGSTASLAVNPMITFSMIENLATTGSEDEFHDRYYRFLANEKHLEYESDFNCEPLFLLTNSSRSSGSLMDFKGSYNYEFYQDFLKLEKWIEKANVLDKITFSLISEDNIEVKDLEYICKILSLCLHTSNLKLLYKTLKLVLSFMIKFEAEFKPFLFQMCEQISKAMIYVNPQIQKLVEQVLFIMGEKVFNQPEYICFLILAIQRTNNSRVLTSLGHKIIHNSINHPLKISYYSEILGFFTVLKKFINTKDYKVKETGAMIIIQLIQGDNDAEDRECEEEEELQLEDIPEAKEIYNYYMDFSNTAKLDVYDEKLNKIIESLPDEEEKLGELSRKTVNIEEEFEVVEEDQPVQDPTEDEEKNSSEDEEYDLCDEFC</sequence>
<dbReference type="InterPro" id="IPR011989">
    <property type="entry name" value="ARM-like"/>
</dbReference>
<organism evidence="2 3">
    <name type="scientific">Euplotes crassus</name>
    <dbReference type="NCBI Taxonomy" id="5936"/>
    <lineage>
        <taxon>Eukaryota</taxon>
        <taxon>Sar</taxon>
        <taxon>Alveolata</taxon>
        <taxon>Ciliophora</taxon>
        <taxon>Intramacronucleata</taxon>
        <taxon>Spirotrichea</taxon>
        <taxon>Hypotrichia</taxon>
        <taxon>Euplotida</taxon>
        <taxon>Euplotidae</taxon>
        <taxon>Moneuplotes</taxon>
    </lineage>
</organism>
<dbReference type="EMBL" id="CAMPGE010029308">
    <property type="protein sequence ID" value="CAI2386776.1"/>
    <property type="molecule type" value="Genomic_DNA"/>
</dbReference>
<feature type="region of interest" description="Disordered" evidence="1">
    <location>
        <begin position="1"/>
        <end position="22"/>
    </location>
</feature>
<dbReference type="AlphaFoldDB" id="A0AAD1Y9X1"/>
<protein>
    <submittedName>
        <fullName evidence="2">Uncharacterized protein</fullName>
    </submittedName>
</protein>
<dbReference type="Proteomes" id="UP001295684">
    <property type="component" value="Unassembled WGS sequence"/>
</dbReference>
<name>A0AAD1Y9X1_EUPCR</name>